<gene>
    <name evidence="1" type="ORF">GCM10007207_20870</name>
</gene>
<organism evidence="1 2">
    <name type="scientific">Asaia siamensis</name>
    <dbReference type="NCBI Taxonomy" id="110479"/>
    <lineage>
        <taxon>Bacteria</taxon>
        <taxon>Pseudomonadati</taxon>
        <taxon>Pseudomonadota</taxon>
        <taxon>Alphaproteobacteria</taxon>
        <taxon>Acetobacterales</taxon>
        <taxon>Acetobacteraceae</taxon>
        <taxon>Asaia</taxon>
    </lineage>
</organism>
<comment type="caution">
    <text evidence="1">The sequence shown here is derived from an EMBL/GenBank/DDBJ whole genome shotgun (WGS) entry which is preliminary data.</text>
</comment>
<proteinExistence type="predicted"/>
<accession>A0ABQ1MA40</accession>
<reference evidence="2" key="1">
    <citation type="journal article" date="2019" name="Int. J. Syst. Evol. Microbiol.">
        <title>The Global Catalogue of Microorganisms (GCM) 10K type strain sequencing project: providing services to taxonomists for standard genome sequencing and annotation.</title>
        <authorList>
            <consortium name="The Broad Institute Genomics Platform"/>
            <consortium name="The Broad Institute Genome Sequencing Center for Infectious Disease"/>
            <person name="Wu L."/>
            <person name="Ma J."/>
        </authorList>
    </citation>
    <scope>NUCLEOTIDE SEQUENCE [LARGE SCALE GENOMIC DNA]</scope>
    <source>
        <strain evidence="2">CCM 7132</strain>
    </source>
</reference>
<sequence>MRELNIAEIDSVSGAGFFSNFGSQLGGAIGNIVDWASTAINGHSPNASALTAATNLGTGIGEVVDTLASHNLSGVPQAVQTMGLGISQIIAAAKANQA</sequence>
<keyword evidence="2" id="KW-1185">Reference proteome</keyword>
<dbReference type="RefSeq" id="WP_188426717.1">
    <property type="nucleotide sequence ID" value="NZ_BMCH01000005.1"/>
</dbReference>
<name>A0ABQ1MA40_9PROT</name>
<evidence type="ECO:0000313" key="2">
    <source>
        <dbReference type="Proteomes" id="UP000637769"/>
    </source>
</evidence>
<dbReference type="EMBL" id="BMCH01000005">
    <property type="protein sequence ID" value="GGC35185.1"/>
    <property type="molecule type" value="Genomic_DNA"/>
</dbReference>
<dbReference type="Proteomes" id="UP000637769">
    <property type="component" value="Unassembled WGS sequence"/>
</dbReference>
<evidence type="ECO:0000313" key="1">
    <source>
        <dbReference type="EMBL" id="GGC35185.1"/>
    </source>
</evidence>
<protein>
    <submittedName>
        <fullName evidence="1">Uncharacterized protein</fullName>
    </submittedName>
</protein>